<dbReference type="SUPFAM" id="SSF56176">
    <property type="entry name" value="FAD-binding/transporter-associated domain-like"/>
    <property type="match status" value="1"/>
</dbReference>
<dbReference type="PANTHER" id="PTHR46568">
    <property type="entry name" value="ALKYLDIHYDROXYACETONEPHOSPHATE SYNTHASE, PEROXISOMAL"/>
    <property type="match status" value="1"/>
</dbReference>
<evidence type="ECO:0000256" key="3">
    <source>
        <dbReference type="ARBA" id="ARBA00022827"/>
    </source>
</evidence>
<evidence type="ECO:0000259" key="8">
    <source>
        <dbReference type="PROSITE" id="PS51387"/>
    </source>
</evidence>
<keyword evidence="3 6" id="KW-0274">FAD</keyword>
<dbReference type="Gene3D" id="3.30.300.330">
    <property type="match status" value="1"/>
</dbReference>
<dbReference type="SUPFAM" id="SSF55103">
    <property type="entry name" value="FAD-linked oxidases, C-terminal domain"/>
    <property type="match status" value="1"/>
</dbReference>
<evidence type="ECO:0000256" key="1">
    <source>
        <dbReference type="ARBA" id="ARBA00008000"/>
    </source>
</evidence>
<evidence type="ECO:0000256" key="5">
    <source>
        <dbReference type="PIRSR" id="PIRSR625650-2"/>
    </source>
</evidence>
<dbReference type="Pfam" id="PF02913">
    <property type="entry name" value="FAD-oxidase_C"/>
    <property type="match status" value="1"/>
</dbReference>
<keyword evidence="2" id="KW-0285">Flavoprotein</keyword>
<dbReference type="PROSITE" id="PS51387">
    <property type="entry name" value="FAD_PCMH"/>
    <property type="match status" value="1"/>
</dbReference>
<evidence type="ECO:0000256" key="2">
    <source>
        <dbReference type="ARBA" id="ARBA00022630"/>
    </source>
</evidence>
<proteinExistence type="inferred from homology"/>
<dbReference type="Gene3D" id="3.30.465.10">
    <property type="match status" value="1"/>
</dbReference>
<feature type="site" description="Important for enzyme activity" evidence="7">
    <location>
        <position position="312"/>
    </location>
</feature>
<keyword evidence="10" id="KW-1185">Reference proteome</keyword>
<dbReference type="Pfam" id="PF01565">
    <property type="entry name" value="FAD_binding_4"/>
    <property type="match status" value="1"/>
</dbReference>
<feature type="binding site" evidence="6">
    <location>
        <begin position="127"/>
        <end position="133"/>
    </location>
    <ligand>
        <name>FAD</name>
        <dbReference type="ChEBI" id="CHEBI:57692"/>
    </ligand>
</feature>
<comment type="caution">
    <text evidence="9">The sequence shown here is derived from an EMBL/GenBank/DDBJ whole genome shotgun (WGS) entry which is preliminary data.</text>
</comment>
<organism evidence="9 10">
    <name type="scientific">Amaricoccus macauensis</name>
    <dbReference type="NCBI Taxonomy" id="57001"/>
    <lineage>
        <taxon>Bacteria</taxon>
        <taxon>Pseudomonadati</taxon>
        <taxon>Pseudomonadota</taxon>
        <taxon>Alphaproteobacteria</taxon>
        <taxon>Rhodobacterales</taxon>
        <taxon>Paracoccaceae</taxon>
        <taxon>Amaricoccus</taxon>
    </lineage>
</organism>
<evidence type="ECO:0000313" key="9">
    <source>
        <dbReference type="EMBL" id="MBB5220363.1"/>
    </source>
</evidence>
<dbReference type="InterPro" id="IPR016164">
    <property type="entry name" value="FAD-linked_Oxase-like_C"/>
</dbReference>
<comment type="similarity">
    <text evidence="1">Belongs to the FAD-binding oxidoreductase/transferase type 4 family.</text>
</comment>
<feature type="binding site" evidence="5">
    <location>
        <position position="389"/>
    </location>
    <ligand>
        <name>substrate</name>
    </ligand>
</feature>
<dbReference type="GO" id="GO:0008610">
    <property type="term" value="P:lipid biosynthetic process"/>
    <property type="evidence" value="ECO:0007669"/>
    <property type="project" value="InterPro"/>
</dbReference>
<dbReference type="InterPro" id="IPR006094">
    <property type="entry name" value="Oxid_FAD_bind_N"/>
</dbReference>
<dbReference type="AlphaFoldDB" id="A0A840SLL8"/>
<dbReference type="Proteomes" id="UP000549457">
    <property type="component" value="Unassembled WGS sequence"/>
</dbReference>
<keyword evidence="9" id="KW-0808">Transferase</keyword>
<dbReference type="PANTHER" id="PTHR46568:SF1">
    <property type="entry name" value="ALKYLDIHYDROXYACETONEPHOSPHATE SYNTHASE, PEROXISOMAL"/>
    <property type="match status" value="1"/>
</dbReference>
<feature type="domain" description="FAD-binding PCMH-type" evidence="8">
    <location>
        <begin position="95"/>
        <end position="277"/>
    </location>
</feature>
<gene>
    <name evidence="9" type="ORF">HNP73_000284</name>
</gene>
<protein>
    <submittedName>
        <fullName evidence="9">Alkyldihydroxyacetonephosphate synthase</fullName>
        <ecNumber evidence="9">2.5.1.26</ecNumber>
    </submittedName>
</protein>
<dbReference type="EC" id="2.5.1.26" evidence="9"/>
<evidence type="ECO:0000256" key="6">
    <source>
        <dbReference type="PIRSR" id="PIRSR625650-3"/>
    </source>
</evidence>
<comment type="cofactor">
    <cofactor evidence="6">
        <name>FAD</name>
        <dbReference type="ChEBI" id="CHEBI:57692"/>
    </cofactor>
</comment>
<accession>A0A840SLL8</accession>
<evidence type="ECO:0000313" key="10">
    <source>
        <dbReference type="Proteomes" id="UP000549457"/>
    </source>
</evidence>
<dbReference type="InterPro" id="IPR016169">
    <property type="entry name" value="FAD-bd_PCMH_sub2"/>
</dbReference>
<dbReference type="GO" id="GO:0008609">
    <property type="term" value="F:alkylglycerone-phosphate synthase activity"/>
    <property type="evidence" value="ECO:0007669"/>
    <property type="project" value="UniProtKB-EC"/>
</dbReference>
<dbReference type="RefSeq" id="WP_184146383.1">
    <property type="nucleotide sequence ID" value="NZ_JACHFM010000001.1"/>
</dbReference>
<dbReference type="EMBL" id="JACHFM010000001">
    <property type="protein sequence ID" value="MBB5220363.1"/>
    <property type="molecule type" value="Genomic_DNA"/>
</dbReference>
<dbReference type="InterPro" id="IPR036318">
    <property type="entry name" value="FAD-bd_PCMH-like_sf"/>
</dbReference>
<feature type="binding site" evidence="6">
    <location>
        <begin position="261"/>
        <end position="267"/>
    </location>
    <ligand>
        <name>FAD</name>
        <dbReference type="ChEBI" id="CHEBI:57692"/>
    </ligand>
</feature>
<feature type="active site" description="Proton donor/acceptor" evidence="4">
    <location>
        <position position="451"/>
    </location>
</feature>
<evidence type="ECO:0000256" key="4">
    <source>
        <dbReference type="PIRSR" id="PIRSR625650-1"/>
    </source>
</evidence>
<dbReference type="InterPro" id="IPR016166">
    <property type="entry name" value="FAD-bd_PCMH"/>
</dbReference>
<dbReference type="InterPro" id="IPR004113">
    <property type="entry name" value="FAD-bd_oxidored_4_C"/>
</dbReference>
<name>A0A840SLL8_9RHOB</name>
<evidence type="ECO:0000256" key="7">
    <source>
        <dbReference type="PIRSR" id="PIRSR625650-4"/>
    </source>
</evidence>
<dbReference type="InterPro" id="IPR025650">
    <property type="entry name" value="Alkyl-DHAP_Synthase"/>
</dbReference>
<reference evidence="9 10" key="1">
    <citation type="submission" date="2020-08" db="EMBL/GenBank/DDBJ databases">
        <title>Genomic Encyclopedia of Type Strains, Phase IV (KMG-IV): sequencing the most valuable type-strain genomes for metagenomic binning, comparative biology and taxonomic classification.</title>
        <authorList>
            <person name="Goeker M."/>
        </authorList>
    </citation>
    <scope>NUCLEOTIDE SEQUENCE [LARGE SCALE GENOMIC DNA]</scope>
    <source>
        <strain evidence="9 10">DSM 101730</strain>
    </source>
</reference>
<sequence length="551" mass="61344">MVERRRKFYAWGFEDQAATAEEMAPVLDTWHRIFGTDRFEVMPAPTLETIDMRPPRITAIPAAFREICRQDRYERALHAYGRSFLDSARMFRGDFTRAPDVVAYPRTEAEVQALIDWASDIDAAVIPFGGGSSVVGGVNPEIDGNYSGVITIDMWYMNRVLEVDQVSRSARVQAGIYGPDLEKQLKEHSLTLRHFPQSFELSTLGGWIATRAAGHFASNATYIDDYVEGIRMVTPEGVTESRRLPASGAGPSPDRYVMGTEGSAGIITEAWIRVLNRPRHKVGATLVFDDYYRAAEAVRAISQAGLQPDNCRLIDALEARLTKSYDGDKPILVLGYESAHYPVDHLLKLTVELCAEYGGAPVERSERPEERSAVAGQWRNAFIRGPYYREHMTARGICRETFETAVPWSGFAELHDSVIRTVDEAIRRVTGRPGTVTCRFTHIYPNGPAPYFTFHCLPERARMDAQCMEIKSAAYDAVMKAGGTITHHHAVGRLHMPWYVEQRPKLIGNAFAAAKRALDPAGIMNPGVIVTEEAIAAWRRAPANHEAVAAS</sequence>
<dbReference type="GO" id="GO:0071949">
    <property type="term" value="F:FAD binding"/>
    <property type="evidence" value="ECO:0007669"/>
    <property type="project" value="InterPro"/>
</dbReference>